<accession>A0A9D4BR17</accession>
<feature type="compositionally biased region" description="Polar residues" evidence="3">
    <location>
        <begin position="1477"/>
        <end position="1492"/>
    </location>
</feature>
<feature type="region of interest" description="Disordered" evidence="3">
    <location>
        <begin position="222"/>
        <end position="281"/>
    </location>
</feature>
<feature type="compositionally biased region" description="Low complexity" evidence="3">
    <location>
        <begin position="250"/>
        <end position="270"/>
    </location>
</feature>
<feature type="region of interest" description="Disordered" evidence="3">
    <location>
        <begin position="1455"/>
        <end position="1506"/>
    </location>
</feature>
<sequence>MFEGKHIHFSQTDQKPLCSFSGKICNQRRLNNYGFCVRHILEDSSAPFKRCAYVAKSSRQTCTQPIPKTEERLYCNNHMQVLGMLPKKERKPKLSKSSQIACGHVGAMSDPGLLQNKLKLSHNSEDMVLKSSMVGHRITAGNEDIDDIYAFPADSDKSTREFTALLNNQSVSIVGPGNVSYGASVKSNNDSSSGTSSLAKIYPELAEKLEKIKPKIDTKVKAKGKISRTMNSLQTKIAQNKIKDKLKRTQSSSNTSSQSQSPSHSFLSSSPGYHVNTSSPNHVVQHLSTNNERLLTIESPVSHDGRNSSQLLQSTKNQISSSSALPSLSNFNILNGLNLQSLNLSLEQLGLPVPSVSDIEQTLKQLAKAANISLEGTTQTDEKASQPFKQTVGTEFIQPIVPPASLPNFPHLSGPPPPYSGVHHKPSPIVMHTASATLTNSPVKADPAIGVQAVPTASGNFSTVPVPLVTRQLFSSVPQAVSMSVPLPSVTSSALSSLPTLSSLTSAFSFASTMHPKLTLLTTSQPSSTVIANSNQVVTKSCDTVKPTLQSLPTSPAKPRPVKAKTKSRNSSAVPAVKRSVPMFTMSMTMVKPRKLRKVLDEHDKKMMKKNARDLYERNIKRSIDHHHMIYSGVVSSDDSDVSDCDMLPWQFDWLTPSSDEEPVDDEDNDYTLRTAKLAIGRARRRRQCFQARHSMRQDSHEDDVLCLVKAARESVRSSVLCLKEIAGKRKKSVERHTRTSLQKRRCLYRDSDDIQCKNVVVPYTNHCNRHVMYNVDQQLFEYCTAKFADNTQCCRPVIDVKHELPLCIEHGRKADNFLKSQDLEPKPKKPRKKTKPSALTRPPKKGKKKKNQRKVPQEQEVVQLSEDAADTDVLESSEENMPQLENDARPQSNYRHKQERPPLPQATTIAATMAQTRSSVVVNTTASFVGLDSTASHMVSDSLKKVKVPDMAAALAGQGVSQEVKTGQLKTHAAAFGQLEELDQLAGLELENVRMFGELDTASKLLEMNDFQDVFNKLPDEAFDIFSSKAGSLTSTDDLQAFEDSLALANREMNAGKDSHGLLPPSSTHLQTTRTGGRRAPTAAILEDDLTRQIAEEVLQQNLGPDIGSHLGDSMCNGDAEESIKAIARSLSNTGMMLAAEAKQKSQDHDLFGAHSYGVNQYGRSSSLPSYNTLEYFPPNVSVQNIPMSSSNVSIGNASVTLGVDVSKVTVPQVFPGHTQVSVIPQNVTVTPQGIITTHIPNVSDINMANRKPGLTPFSQTVTIGNATVTGNQSSGTITLPGSQQLTAQQLSALVQQAAAHLPPLPPYKPRQQTLTNSNMATQQQLTQIAIRPVMVSSSAASIVIPVGEMKTVPIAFTAVSSAGQAVPNKHSGQENLIQHLTRQQEQLGQQQQLLAQQILQQRIAALNCGPLRVTLPSAQNLGFSTILQQGQIGQLGTMSASLVQAVPISGQVTRHSSNSTSQSGSSQSGIPSTNILWTSPPNVTITTQNGVPRPAPQQKNTNSTNLKIATLLPSSGSSLKETFIDLTDSDPPSYEATQVVMGKTQPPPSYPVPSPAVTSDTAMS</sequence>
<feature type="compositionally biased region" description="Polar residues" evidence="3">
    <location>
        <begin position="228"/>
        <end position="238"/>
    </location>
</feature>
<feature type="compositionally biased region" description="Basic and acidic residues" evidence="3">
    <location>
        <begin position="819"/>
        <end position="828"/>
    </location>
</feature>
<feature type="domain" description="KANL2-like probable zinc-finger" evidence="4">
    <location>
        <begin position="755"/>
        <end position="811"/>
    </location>
</feature>
<evidence type="ECO:0000256" key="3">
    <source>
        <dbReference type="SAM" id="MobiDB-lite"/>
    </source>
</evidence>
<evidence type="ECO:0000313" key="6">
    <source>
        <dbReference type="Proteomes" id="UP000828390"/>
    </source>
</evidence>
<feature type="compositionally biased region" description="Acidic residues" evidence="3">
    <location>
        <begin position="868"/>
        <end position="879"/>
    </location>
</feature>
<dbReference type="Pfam" id="PF13891">
    <property type="entry name" value="zf-C3HC3H_KANSL2"/>
    <property type="match status" value="2"/>
</dbReference>
<dbReference type="InterPro" id="IPR025927">
    <property type="entry name" value="Znf_KANL2-like"/>
</dbReference>
<feature type="region of interest" description="Disordered" evidence="3">
    <location>
        <begin position="819"/>
        <end position="902"/>
    </location>
</feature>
<feature type="domain" description="KANL2-like probable zinc-finger" evidence="4">
    <location>
        <begin position="18"/>
        <end position="79"/>
    </location>
</feature>
<evidence type="ECO:0000313" key="5">
    <source>
        <dbReference type="EMBL" id="KAH3704403.1"/>
    </source>
</evidence>
<evidence type="ECO:0000259" key="4">
    <source>
        <dbReference type="Pfam" id="PF13891"/>
    </source>
</evidence>
<feature type="region of interest" description="Disordered" evidence="3">
    <location>
        <begin position="1541"/>
        <end position="1566"/>
    </location>
</feature>
<reference evidence="5" key="1">
    <citation type="journal article" date="2019" name="bioRxiv">
        <title>The Genome of the Zebra Mussel, Dreissena polymorpha: A Resource for Invasive Species Research.</title>
        <authorList>
            <person name="McCartney M.A."/>
            <person name="Auch B."/>
            <person name="Kono T."/>
            <person name="Mallez S."/>
            <person name="Zhang Y."/>
            <person name="Obille A."/>
            <person name="Becker A."/>
            <person name="Abrahante J.E."/>
            <person name="Garbe J."/>
            <person name="Badalamenti J.P."/>
            <person name="Herman A."/>
            <person name="Mangelson H."/>
            <person name="Liachko I."/>
            <person name="Sullivan S."/>
            <person name="Sone E.D."/>
            <person name="Koren S."/>
            <person name="Silverstein K.A.T."/>
            <person name="Beckman K.B."/>
            <person name="Gohl D.M."/>
        </authorList>
    </citation>
    <scope>NUCLEOTIDE SEQUENCE</scope>
    <source>
        <strain evidence="5">Duluth1</strain>
        <tissue evidence="5">Whole animal</tissue>
    </source>
</reference>
<gene>
    <name evidence="5" type="ORF">DPMN_079458</name>
</gene>
<feature type="region of interest" description="Disordered" evidence="3">
    <location>
        <begin position="1057"/>
        <end position="1080"/>
    </location>
</feature>
<evidence type="ECO:0000256" key="1">
    <source>
        <dbReference type="ARBA" id="ARBA00004123"/>
    </source>
</evidence>
<evidence type="ECO:0000256" key="2">
    <source>
        <dbReference type="ARBA" id="ARBA00023242"/>
    </source>
</evidence>
<feature type="region of interest" description="Disordered" evidence="3">
    <location>
        <begin position="549"/>
        <end position="575"/>
    </location>
</feature>
<keyword evidence="6" id="KW-1185">Reference proteome</keyword>
<feature type="compositionally biased region" description="Low complexity" evidence="3">
    <location>
        <begin position="1458"/>
        <end position="1476"/>
    </location>
</feature>
<protein>
    <recommendedName>
        <fullName evidence="4">KANL2-like probable zinc-finger domain-containing protein</fullName>
    </recommendedName>
</protein>
<comment type="subcellular location">
    <subcellularLocation>
        <location evidence="1">Nucleus</location>
    </subcellularLocation>
</comment>
<keyword evidence="2" id="KW-0539">Nucleus</keyword>
<name>A0A9D4BR17_DREPO</name>
<proteinExistence type="predicted"/>
<reference evidence="5" key="2">
    <citation type="submission" date="2020-11" db="EMBL/GenBank/DDBJ databases">
        <authorList>
            <person name="McCartney M.A."/>
            <person name="Auch B."/>
            <person name="Kono T."/>
            <person name="Mallez S."/>
            <person name="Becker A."/>
            <person name="Gohl D.M."/>
            <person name="Silverstein K.A.T."/>
            <person name="Koren S."/>
            <person name="Bechman K.B."/>
            <person name="Herman A."/>
            <person name="Abrahante J.E."/>
            <person name="Garbe J."/>
        </authorList>
    </citation>
    <scope>NUCLEOTIDE SEQUENCE</scope>
    <source>
        <strain evidence="5">Duluth1</strain>
        <tissue evidence="5">Whole animal</tissue>
    </source>
</reference>
<dbReference type="GO" id="GO:0005634">
    <property type="term" value="C:nucleus"/>
    <property type="evidence" value="ECO:0007669"/>
    <property type="project" value="UniProtKB-SubCell"/>
</dbReference>
<feature type="compositionally biased region" description="Pro residues" evidence="3">
    <location>
        <begin position="1547"/>
        <end position="1556"/>
    </location>
</feature>
<organism evidence="5 6">
    <name type="scientific">Dreissena polymorpha</name>
    <name type="common">Zebra mussel</name>
    <name type="synonym">Mytilus polymorpha</name>
    <dbReference type="NCBI Taxonomy" id="45954"/>
    <lineage>
        <taxon>Eukaryota</taxon>
        <taxon>Metazoa</taxon>
        <taxon>Spiralia</taxon>
        <taxon>Lophotrochozoa</taxon>
        <taxon>Mollusca</taxon>
        <taxon>Bivalvia</taxon>
        <taxon>Autobranchia</taxon>
        <taxon>Heteroconchia</taxon>
        <taxon>Euheterodonta</taxon>
        <taxon>Imparidentia</taxon>
        <taxon>Neoheterodontei</taxon>
        <taxon>Myida</taxon>
        <taxon>Dreissenoidea</taxon>
        <taxon>Dreissenidae</taxon>
        <taxon>Dreissena</taxon>
    </lineage>
</organism>
<dbReference type="EMBL" id="JAIWYP010000015">
    <property type="protein sequence ID" value="KAH3704403.1"/>
    <property type="molecule type" value="Genomic_DNA"/>
</dbReference>
<dbReference type="PANTHER" id="PTHR16198:SF2">
    <property type="entry name" value="INO80 COMPLEX SUBUNIT D"/>
    <property type="match status" value="1"/>
</dbReference>
<dbReference type="Proteomes" id="UP000828390">
    <property type="component" value="Unassembled WGS sequence"/>
</dbReference>
<dbReference type="PANTHER" id="PTHR16198">
    <property type="match status" value="1"/>
</dbReference>
<dbReference type="OrthoDB" id="10038011at2759"/>
<comment type="caution">
    <text evidence="5">The sequence shown here is derived from an EMBL/GenBank/DDBJ whole genome shotgun (WGS) entry which is preliminary data.</text>
</comment>
<feature type="compositionally biased region" description="Basic residues" evidence="3">
    <location>
        <begin position="843"/>
        <end position="854"/>
    </location>
</feature>